<dbReference type="EMBL" id="CAMGYJ010000006">
    <property type="protein sequence ID" value="CAI0430994.1"/>
    <property type="molecule type" value="Genomic_DNA"/>
</dbReference>
<feature type="compositionally biased region" description="Basic and acidic residues" evidence="1">
    <location>
        <begin position="26"/>
        <end position="35"/>
    </location>
</feature>
<accession>A0AAV0LC77</accession>
<protein>
    <submittedName>
        <fullName evidence="2">Uncharacterized protein</fullName>
    </submittedName>
</protein>
<comment type="caution">
    <text evidence="2">The sequence shown here is derived from an EMBL/GenBank/DDBJ whole genome shotgun (WGS) entry which is preliminary data.</text>
</comment>
<organism evidence="2 3">
    <name type="scientific">Linum tenue</name>
    <dbReference type="NCBI Taxonomy" id="586396"/>
    <lineage>
        <taxon>Eukaryota</taxon>
        <taxon>Viridiplantae</taxon>
        <taxon>Streptophyta</taxon>
        <taxon>Embryophyta</taxon>
        <taxon>Tracheophyta</taxon>
        <taxon>Spermatophyta</taxon>
        <taxon>Magnoliopsida</taxon>
        <taxon>eudicotyledons</taxon>
        <taxon>Gunneridae</taxon>
        <taxon>Pentapetalae</taxon>
        <taxon>rosids</taxon>
        <taxon>fabids</taxon>
        <taxon>Malpighiales</taxon>
        <taxon>Linaceae</taxon>
        <taxon>Linum</taxon>
    </lineage>
</organism>
<dbReference type="AlphaFoldDB" id="A0AAV0LC77"/>
<evidence type="ECO:0000313" key="3">
    <source>
        <dbReference type="Proteomes" id="UP001154282"/>
    </source>
</evidence>
<gene>
    <name evidence="2" type="ORF">LITE_LOCUS22865</name>
</gene>
<reference evidence="2" key="1">
    <citation type="submission" date="2022-08" db="EMBL/GenBank/DDBJ databases">
        <authorList>
            <person name="Gutierrez-Valencia J."/>
        </authorList>
    </citation>
    <scope>NUCLEOTIDE SEQUENCE</scope>
</reference>
<feature type="region of interest" description="Disordered" evidence="1">
    <location>
        <begin position="1"/>
        <end position="35"/>
    </location>
</feature>
<sequence length="65" mass="8142">MRKKKMLNPKQKELHNKMMKSKQKQLHKEQLEVGKIGEIREPRRERDVIHRHCERRMRKKMLKLL</sequence>
<proteinExistence type="predicted"/>
<keyword evidence="3" id="KW-1185">Reference proteome</keyword>
<evidence type="ECO:0000313" key="2">
    <source>
        <dbReference type="EMBL" id="CAI0430994.1"/>
    </source>
</evidence>
<evidence type="ECO:0000256" key="1">
    <source>
        <dbReference type="SAM" id="MobiDB-lite"/>
    </source>
</evidence>
<dbReference type="Proteomes" id="UP001154282">
    <property type="component" value="Unassembled WGS sequence"/>
</dbReference>
<feature type="non-terminal residue" evidence="2">
    <location>
        <position position="65"/>
    </location>
</feature>
<name>A0AAV0LC77_9ROSI</name>